<feature type="domain" description="Sensor histidine kinase NatK-like C-terminal" evidence="2">
    <location>
        <begin position="326"/>
        <end position="424"/>
    </location>
</feature>
<feature type="transmembrane region" description="Helical" evidence="1">
    <location>
        <begin position="89"/>
        <end position="110"/>
    </location>
</feature>
<dbReference type="CDD" id="cd16935">
    <property type="entry name" value="HATPase_AgrC-ComD-like"/>
    <property type="match status" value="1"/>
</dbReference>
<feature type="transmembrane region" description="Helical" evidence="1">
    <location>
        <begin position="38"/>
        <end position="57"/>
    </location>
</feature>
<dbReference type="SUPFAM" id="SSF55874">
    <property type="entry name" value="ATPase domain of HSP90 chaperone/DNA topoisomerase II/histidine kinase"/>
    <property type="match status" value="1"/>
</dbReference>
<evidence type="ECO:0000313" key="4">
    <source>
        <dbReference type="Proteomes" id="UP000824130"/>
    </source>
</evidence>
<reference evidence="3" key="2">
    <citation type="journal article" date="2021" name="PeerJ">
        <title>Extensive microbial diversity within the chicken gut microbiome revealed by metagenomics and culture.</title>
        <authorList>
            <person name="Gilroy R."/>
            <person name="Ravi A."/>
            <person name="Getino M."/>
            <person name="Pursley I."/>
            <person name="Horton D.L."/>
            <person name="Alikhan N.F."/>
            <person name="Baker D."/>
            <person name="Gharbi K."/>
            <person name="Hall N."/>
            <person name="Watson M."/>
            <person name="Adriaenssens E.M."/>
            <person name="Foster-Nyarko E."/>
            <person name="Jarju S."/>
            <person name="Secka A."/>
            <person name="Antonio M."/>
            <person name="Oren A."/>
            <person name="Chaudhuri R.R."/>
            <person name="La Ragione R."/>
            <person name="Hildebrand F."/>
            <person name="Pallen M.J."/>
        </authorList>
    </citation>
    <scope>NUCLEOTIDE SEQUENCE</scope>
    <source>
        <strain evidence="3">ChiSjej4B22-8349</strain>
    </source>
</reference>
<feature type="transmembrane region" description="Helical" evidence="1">
    <location>
        <begin position="6"/>
        <end position="26"/>
    </location>
</feature>
<keyword evidence="1" id="KW-0472">Membrane</keyword>
<dbReference type="Gene3D" id="3.30.565.10">
    <property type="entry name" value="Histidine kinase-like ATPase, C-terminal domain"/>
    <property type="match status" value="1"/>
</dbReference>
<accession>A0A9D1SUP6</accession>
<feature type="transmembrane region" description="Helical" evidence="1">
    <location>
        <begin position="183"/>
        <end position="205"/>
    </location>
</feature>
<comment type="caution">
    <text evidence="3">The sequence shown here is derived from an EMBL/GenBank/DDBJ whole genome shotgun (WGS) entry which is preliminary data.</text>
</comment>
<keyword evidence="1" id="KW-0812">Transmembrane</keyword>
<evidence type="ECO:0000259" key="2">
    <source>
        <dbReference type="Pfam" id="PF14501"/>
    </source>
</evidence>
<evidence type="ECO:0000313" key="3">
    <source>
        <dbReference type="EMBL" id="HIU95532.1"/>
    </source>
</evidence>
<organism evidence="3 4">
    <name type="scientific">Candidatus Allocopromorpha excrementipullorum</name>
    <dbReference type="NCBI Taxonomy" id="2840743"/>
    <lineage>
        <taxon>Bacteria</taxon>
        <taxon>Bacillati</taxon>
        <taxon>Bacillota</taxon>
        <taxon>Clostridia</taxon>
        <taxon>Eubacteriales</taxon>
        <taxon>Eubacteriaceae</taxon>
        <taxon>Eubacteriaceae incertae sedis</taxon>
        <taxon>Candidatus Allocopromorpha</taxon>
    </lineage>
</organism>
<dbReference type="AlphaFoldDB" id="A0A9D1SUP6"/>
<dbReference type="Proteomes" id="UP000824130">
    <property type="component" value="Unassembled WGS sequence"/>
</dbReference>
<keyword evidence="3" id="KW-0418">Kinase</keyword>
<gene>
    <name evidence="3" type="ORF">IAD25_02315</name>
</gene>
<dbReference type="GO" id="GO:0016301">
    <property type="term" value="F:kinase activity"/>
    <property type="evidence" value="ECO:0007669"/>
    <property type="project" value="UniProtKB-KW"/>
</dbReference>
<reference evidence="3" key="1">
    <citation type="submission" date="2020-10" db="EMBL/GenBank/DDBJ databases">
        <authorList>
            <person name="Gilroy R."/>
        </authorList>
    </citation>
    <scope>NUCLEOTIDE SEQUENCE</scope>
    <source>
        <strain evidence="3">ChiSjej4B22-8349</strain>
    </source>
</reference>
<keyword evidence="3" id="KW-0808">Transferase</keyword>
<evidence type="ECO:0000256" key="1">
    <source>
        <dbReference type="SAM" id="Phobius"/>
    </source>
</evidence>
<protein>
    <submittedName>
        <fullName evidence="3">Sensor histidine kinase</fullName>
    </submittedName>
</protein>
<dbReference type="EMBL" id="DVOB01000053">
    <property type="protein sequence ID" value="HIU95532.1"/>
    <property type="molecule type" value="Genomic_DNA"/>
</dbReference>
<keyword evidence="1" id="KW-1133">Transmembrane helix</keyword>
<name>A0A9D1SUP6_9FIRM</name>
<dbReference type="InterPro" id="IPR032834">
    <property type="entry name" value="NatK-like_C"/>
</dbReference>
<feature type="transmembrane region" description="Helical" evidence="1">
    <location>
        <begin position="122"/>
        <end position="140"/>
    </location>
</feature>
<sequence length="438" mass="50009">MQYSETVNFLMMLSNVFIAAYATLLVEFRSPEKVWMRRCVVITGGLIIVNAFFRAAFGGDNYQYVAVFLLTLPYTLLILWCSRYRGFKIVFNVCTCLWMGCTADTAGILAQSLFPGHEWVRLVVRVIGFTLLYFLLRTFRPYYRRMLRILEHGWGILCIPPMVTSFTILYLNNELLPKDPLPVAIALICVTAICAGAYVLIFQLFTKELHEHELKNSRQLMDVQIHLLERQMKAMSNAEEAMKVQRHDMRHQWAAISELVESGNKEAALGLIGTAREHLEDSRTHRWCENDVLNAMFAYYFEQAERGGIDMKIEIDFPEKLPVGAVELSMVFANALENAIRACKDVPEGKRKIMCRSIRYPNLMIKIENTCSGYIEVDSEGLPVSSGEGHGIGSRSIAAFCKKYGAMYDYQVEDGWFRLRISMPKVSSQKDFPPKNSS</sequence>
<dbReference type="InterPro" id="IPR036890">
    <property type="entry name" value="HATPase_C_sf"/>
</dbReference>
<feature type="transmembrane region" description="Helical" evidence="1">
    <location>
        <begin position="152"/>
        <end position="171"/>
    </location>
</feature>
<proteinExistence type="predicted"/>
<feature type="transmembrane region" description="Helical" evidence="1">
    <location>
        <begin position="63"/>
        <end position="82"/>
    </location>
</feature>
<dbReference type="Pfam" id="PF14501">
    <property type="entry name" value="HATPase_c_5"/>
    <property type="match status" value="1"/>
</dbReference>